<comment type="caution">
    <text evidence="2">The sequence shown here is derived from an EMBL/GenBank/DDBJ whole genome shotgun (WGS) entry which is preliminary data.</text>
</comment>
<reference evidence="2 3" key="1">
    <citation type="journal article" date="2019" name="Environ. Microbiol.">
        <title>Species interactions and distinct microbial communities in high Arctic permafrost affected cryosols are associated with the CH4 and CO2 gas fluxes.</title>
        <authorList>
            <person name="Altshuler I."/>
            <person name="Hamel J."/>
            <person name="Turney S."/>
            <person name="Magnuson E."/>
            <person name="Levesque R."/>
            <person name="Greer C."/>
            <person name="Whyte L.G."/>
        </authorList>
    </citation>
    <scope>NUCLEOTIDE SEQUENCE [LARGE SCALE GENOMIC DNA]</scope>
    <source>
        <strain evidence="2 3">S9.2P</strain>
    </source>
</reference>
<dbReference type="RefSeq" id="WP_140467071.1">
    <property type="nucleotide sequence ID" value="NZ_RCYZ01000005.1"/>
</dbReference>
<keyword evidence="3" id="KW-1185">Reference proteome</keyword>
<feature type="signal peptide" evidence="1">
    <location>
        <begin position="1"/>
        <end position="20"/>
    </location>
</feature>
<protein>
    <submittedName>
        <fullName evidence="2">Uncharacterized protein</fullName>
    </submittedName>
</protein>
<organism evidence="2 3">
    <name type="scientific">Hymenobacter nivis</name>
    <dbReference type="NCBI Taxonomy" id="1850093"/>
    <lineage>
        <taxon>Bacteria</taxon>
        <taxon>Pseudomonadati</taxon>
        <taxon>Bacteroidota</taxon>
        <taxon>Cytophagia</taxon>
        <taxon>Cytophagales</taxon>
        <taxon>Hymenobacteraceae</taxon>
        <taxon>Hymenobacter</taxon>
    </lineage>
</organism>
<feature type="chain" id="PRO_5021506425" evidence="1">
    <location>
        <begin position="21"/>
        <end position="108"/>
    </location>
</feature>
<accession>A0A502GTX2</accession>
<keyword evidence="1" id="KW-0732">Signal</keyword>
<proteinExistence type="predicted"/>
<name>A0A502GTX2_9BACT</name>
<evidence type="ECO:0000256" key="1">
    <source>
        <dbReference type="SAM" id="SignalP"/>
    </source>
</evidence>
<gene>
    <name evidence="2" type="ORF">EAH73_12570</name>
</gene>
<evidence type="ECO:0000313" key="2">
    <source>
        <dbReference type="EMBL" id="TPG65314.1"/>
    </source>
</evidence>
<dbReference type="AlphaFoldDB" id="A0A502GTX2"/>
<evidence type="ECO:0000313" key="3">
    <source>
        <dbReference type="Proteomes" id="UP000317646"/>
    </source>
</evidence>
<sequence>MKKLFLGACFLTLASSPAMAQTGSPEVVVLQLYFTGGNGGFSNDHLSLTRPTGTSETAFKNMPSRQAEAVAYQRVFTQLYQEGYSLKSTVSRGAGLCTWIFVKGDKGP</sequence>
<dbReference type="EMBL" id="RCYZ01000005">
    <property type="protein sequence ID" value="TPG65314.1"/>
    <property type="molecule type" value="Genomic_DNA"/>
</dbReference>
<dbReference type="OrthoDB" id="883283at2"/>
<dbReference type="Proteomes" id="UP000317646">
    <property type="component" value="Unassembled WGS sequence"/>
</dbReference>